<gene>
    <name evidence="4" type="ORF">ETU37_00915</name>
</gene>
<dbReference type="InterPro" id="IPR000182">
    <property type="entry name" value="GNAT_dom"/>
</dbReference>
<dbReference type="InterPro" id="IPR016181">
    <property type="entry name" value="Acyl_CoA_acyltransferase"/>
</dbReference>
<organism evidence="4 5">
    <name type="scientific">Nocardioides iriomotensis</name>
    <dbReference type="NCBI Taxonomy" id="715784"/>
    <lineage>
        <taxon>Bacteria</taxon>
        <taxon>Bacillati</taxon>
        <taxon>Actinomycetota</taxon>
        <taxon>Actinomycetes</taxon>
        <taxon>Propionibacteriales</taxon>
        <taxon>Nocardioidaceae</taxon>
        <taxon>Nocardioides</taxon>
    </lineage>
</organism>
<dbReference type="EMBL" id="SDPU01000001">
    <property type="protein sequence ID" value="RYU15708.1"/>
    <property type="molecule type" value="Genomic_DNA"/>
</dbReference>
<feature type="domain" description="N-acetyltransferase" evidence="3">
    <location>
        <begin position="1"/>
        <end position="158"/>
    </location>
</feature>
<evidence type="ECO:0000259" key="3">
    <source>
        <dbReference type="PROSITE" id="PS51186"/>
    </source>
</evidence>
<dbReference type="RefSeq" id="WP_129984991.1">
    <property type="nucleotide sequence ID" value="NZ_SDPU01000001.1"/>
</dbReference>
<reference evidence="4 5" key="1">
    <citation type="submission" date="2019-01" db="EMBL/GenBank/DDBJ databases">
        <title>Nocardioides guangzhouensis sp. nov., an actinobacterium isolated from soil.</title>
        <authorList>
            <person name="Fu Y."/>
            <person name="Cai Y."/>
            <person name="Lin Z."/>
            <person name="Chen P."/>
        </authorList>
    </citation>
    <scope>NUCLEOTIDE SEQUENCE [LARGE SCALE GENOMIC DNA]</scope>
    <source>
        <strain evidence="4 5">NBRC 105384</strain>
    </source>
</reference>
<keyword evidence="1 4" id="KW-0808">Transferase</keyword>
<dbReference type="Proteomes" id="UP000291189">
    <property type="component" value="Unassembled WGS sequence"/>
</dbReference>
<dbReference type="SUPFAM" id="SSF55729">
    <property type="entry name" value="Acyl-CoA N-acyltransferases (Nat)"/>
    <property type="match status" value="2"/>
</dbReference>
<dbReference type="PROSITE" id="PS51186">
    <property type="entry name" value="GNAT"/>
    <property type="match status" value="1"/>
</dbReference>
<comment type="caution">
    <text evidence="4">The sequence shown here is derived from an EMBL/GenBank/DDBJ whole genome shotgun (WGS) entry which is preliminary data.</text>
</comment>
<dbReference type="OrthoDB" id="4119890at2"/>
<evidence type="ECO:0000256" key="2">
    <source>
        <dbReference type="ARBA" id="ARBA00023315"/>
    </source>
</evidence>
<keyword evidence="2" id="KW-0012">Acyltransferase</keyword>
<evidence type="ECO:0000256" key="1">
    <source>
        <dbReference type="ARBA" id="ARBA00022679"/>
    </source>
</evidence>
<sequence length="332" mass="36515">MEIREIDRSDEDQLRQFWLVGKQAEDAYRPYDFYAPFESARPAYVEGGRPGWRNHMLGAFDGDRMVGRTYLNLPTLDNTHLCFIDLQVHPDHQRKGIGTALVDAALGAAKAEGRRTVIAEAYVPSGSDGPALAFSRATGFTEAIDEGIKVVDLAETEPTWEMLAHEAAARSDGYTLVAWDDAVPPELLAEFCRLNEAFNDEAPSGELELEAEVWDEQRVRDGEAQNRRVGRHVFAVAALAPDGTMAGLTEAMVSDHAPTRGFQSGTLVLPEHRGHALGLAMKVANHQAIRAAFPQCQILMTGNAGVNAAMNAVNERLGYREVERCVEVQREV</sequence>
<dbReference type="PANTHER" id="PTHR43877:SF1">
    <property type="entry name" value="ACETYLTRANSFERASE"/>
    <property type="match status" value="1"/>
</dbReference>
<dbReference type="InterPro" id="IPR050832">
    <property type="entry name" value="Bact_Acetyltransf"/>
</dbReference>
<evidence type="ECO:0000313" key="4">
    <source>
        <dbReference type="EMBL" id="RYU15708.1"/>
    </source>
</evidence>
<accession>A0A4Q5JC44</accession>
<protein>
    <submittedName>
        <fullName evidence="4">GNAT family N-acetyltransferase</fullName>
    </submittedName>
</protein>
<keyword evidence="5" id="KW-1185">Reference proteome</keyword>
<dbReference type="CDD" id="cd04301">
    <property type="entry name" value="NAT_SF"/>
    <property type="match status" value="1"/>
</dbReference>
<dbReference type="PANTHER" id="PTHR43877">
    <property type="entry name" value="AMINOALKYLPHOSPHONATE N-ACETYLTRANSFERASE-RELATED-RELATED"/>
    <property type="match status" value="1"/>
</dbReference>
<dbReference type="Pfam" id="PF00583">
    <property type="entry name" value="Acetyltransf_1"/>
    <property type="match status" value="1"/>
</dbReference>
<dbReference type="GO" id="GO:0016747">
    <property type="term" value="F:acyltransferase activity, transferring groups other than amino-acyl groups"/>
    <property type="evidence" value="ECO:0007669"/>
    <property type="project" value="InterPro"/>
</dbReference>
<name>A0A4Q5JC44_9ACTN</name>
<dbReference type="Gene3D" id="3.40.630.30">
    <property type="match status" value="1"/>
</dbReference>
<evidence type="ECO:0000313" key="5">
    <source>
        <dbReference type="Proteomes" id="UP000291189"/>
    </source>
</evidence>
<dbReference type="AlphaFoldDB" id="A0A4Q5JC44"/>
<proteinExistence type="predicted"/>